<evidence type="ECO:0000313" key="2">
    <source>
        <dbReference type="Proteomes" id="UP000805193"/>
    </source>
</evidence>
<gene>
    <name evidence="1" type="ORF">HPB47_009491</name>
</gene>
<proteinExistence type="predicted"/>
<dbReference type="EMBL" id="JABSTQ010011269">
    <property type="protein sequence ID" value="KAG0413363.1"/>
    <property type="molecule type" value="Genomic_DNA"/>
</dbReference>
<reference evidence="1 2" key="1">
    <citation type="journal article" date="2020" name="Cell">
        <title>Large-Scale Comparative Analyses of Tick Genomes Elucidate Their Genetic Diversity and Vector Capacities.</title>
        <authorList>
            <consortium name="Tick Genome and Microbiome Consortium (TIGMIC)"/>
            <person name="Jia N."/>
            <person name="Wang J."/>
            <person name="Shi W."/>
            <person name="Du L."/>
            <person name="Sun Y."/>
            <person name="Zhan W."/>
            <person name="Jiang J.F."/>
            <person name="Wang Q."/>
            <person name="Zhang B."/>
            <person name="Ji P."/>
            <person name="Bell-Sakyi L."/>
            <person name="Cui X.M."/>
            <person name="Yuan T.T."/>
            <person name="Jiang B.G."/>
            <person name="Yang W.F."/>
            <person name="Lam T.T."/>
            <person name="Chang Q.C."/>
            <person name="Ding S.J."/>
            <person name="Wang X.J."/>
            <person name="Zhu J.G."/>
            <person name="Ruan X.D."/>
            <person name="Zhao L."/>
            <person name="Wei J.T."/>
            <person name="Ye R.Z."/>
            <person name="Que T.C."/>
            <person name="Du C.H."/>
            <person name="Zhou Y.H."/>
            <person name="Cheng J.X."/>
            <person name="Dai P.F."/>
            <person name="Guo W.B."/>
            <person name="Han X.H."/>
            <person name="Huang E.J."/>
            <person name="Li L.F."/>
            <person name="Wei W."/>
            <person name="Gao Y.C."/>
            <person name="Liu J.Z."/>
            <person name="Shao H.Z."/>
            <person name="Wang X."/>
            <person name="Wang C.C."/>
            <person name="Yang T.C."/>
            <person name="Huo Q.B."/>
            <person name="Li W."/>
            <person name="Chen H.Y."/>
            <person name="Chen S.E."/>
            <person name="Zhou L.G."/>
            <person name="Ni X.B."/>
            <person name="Tian J.H."/>
            <person name="Sheng Y."/>
            <person name="Liu T."/>
            <person name="Pan Y.S."/>
            <person name="Xia L.Y."/>
            <person name="Li J."/>
            <person name="Zhao F."/>
            <person name="Cao W.C."/>
        </authorList>
    </citation>
    <scope>NUCLEOTIDE SEQUENCE [LARGE SCALE GENOMIC DNA]</scope>
    <source>
        <strain evidence="1">Iper-2018</strain>
    </source>
</reference>
<evidence type="ECO:0000313" key="1">
    <source>
        <dbReference type="EMBL" id="KAG0413363.1"/>
    </source>
</evidence>
<sequence length="310" mass="33844">MKMNEQNTVPNFLTTDYRGMKRVCRRCKKESHFKASRRTHGTVDCSARRSYSAVAGLPAEDFPVLPGTSKETAKADLAGTASRQLPQEVRWSLAVDDLFASDSEDLVVDERTAEAEEESMKLAEKAQEPGDGKRTPELTGQPCRRLKRAAPKRALAPDKLAAMGSFEDYREGARVGAASKKDMQSAVRGGVQHVVGVFWTRYGGGGCRWGDGAQLAPRRGGQHGAAVRRRQGARPGWENWEAGDGLGCLGLTAGDASPNVLHGYGVNTCCNRCRLKGASQTRYRDTGAAGRDARDFSRTVWFSVERLHNL</sequence>
<comment type="caution">
    <text evidence="1">The sequence shown here is derived from an EMBL/GenBank/DDBJ whole genome shotgun (WGS) entry which is preliminary data.</text>
</comment>
<organism evidence="1 2">
    <name type="scientific">Ixodes persulcatus</name>
    <name type="common">Taiga tick</name>
    <dbReference type="NCBI Taxonomy" id="34615"/>
    <lineage>
        <taxon>Eukaryota</taxon>
        <taxon>Metazoa</taxon>
        <taxon>Ecdysozoa</taxon>
        <taxon>Arthropoda</taxon>
        <taxon>Chelicerata</taxon>
        <taxon>Arachnida</taxon>
        <taxon>Acari</taxon>
        <taxon>Parasitiformes</taxon>
        <taxon>Ixodida</taxon>
        <taxon>Ixodoidea</taxon>
        <taxon>Ixodidae</taxon>
        <taxon>Ixodinae</taxon>
        <taxon>Ixodes</taxon>
    </lineage>
</organism>
<protein>
    <submittedName>
        <fullName evidence="1">Uncharacterized protein</fullName>
    </submittedName>
</protein>
<accession>A0AC60P1P8</accession>
<dbReference type="Proteomes" id="UP000805193">
    <property type="component" value="Unassembled WGS sequence"/>
</dbReference>
<name>A0AC60P1P8_IXOPE</name>
<keyword evidence="2" id="KW-1185">Reference proteome</keyword>